<keyword evidence="2" id="KW-1185">Reference proteome</keyword>
<reference evidence="1 2" key="1">
    <citation type="journal article" date="2016" name="Mol. Biol. Evol.">
        <title>Comparative Genomics of Early-Diverging Mushroom-Forming Fungi Provides Insights into the Origins of Lignocellulose Decay Capabilities.</title>
        <authorList>
            <person name="Nagy L.G."/>
            <person name="Riley R."/>
            <person name="Tritt A."/>
            <person name="Adam C."/>
            <person name="Daum C."/>
            <person name="Floudas D."/>
            <person name="Sun H."/>
            <person name="Yadav J.S."/>
            <person name="Pangilinan J."/>
            <person name="Larsson K.H."/>
            <person name="Matsuura K."/>
            <person name="Barry K."/>
            <person name="Labutti K."/>
            <person name="Kuo R."/>
            <person name="Ohm R.A."/>
            <person name="Bhattacharya S.S."/>
            <person name="Shirouzu T."/>
            <person name="Yoshinaga Y."/>
            <person name="Martin F.M."/>
            <person name="Grigoriev I.V."/>
            <person name="Hibbett D.S."/>
        </authorList>
    </citation>
    <scope>NUCLEOTIDE SEQUENCE [LARGE SCALE GENOMIC DNA]</scope>
    <source>
        <strain evidence="1 2">CBS 109695</strain>
    </source>
</reference>
<gene>
    <name evidence="1" type="ORF">FIBSPDRAFT_892987</name>
</gene>
<organism evidence="1 2">
    <name type="scientific">Athelia psychrophila</name>
    <dbReference type="NCBI Taxonomy" id="1759441"/>
    <lineage>
        <taxon>Eukaryota</taxon>
        <taxon>Fungi</taxon>
        <taxon>Dikarya</taxon>
        <taxon>Basidiomycota</taxon>
        <taxon>Agaricomycotina</taxon>
        <taxon>Agaricomycetes</taxon>
        <taxon>Agaricomycetidae</taxon>
        <taxon>Atheliales</taxon>
        <taxon>Atheliaceae</taxon>
        <taxon>Athelia</taxon>
    </lineage>
</organism>
<sequence length="134" mass="14567">MRAAPGRARQGKGLVLAQVTVKVSRAVPYRKQGRSGAICSQNRLLTEKGNGATPTPRVTSPIAFMASGQFYGRYFALEGGVSCFAGGHWAVKQEQCPSALPSCFPPEPPYLHHHIPTHKLIPLKPLPYTLLYVI</sequence>
<evidence type="ECO:0000313" key="1">
    <source>
        <dbReference type="EMBL" id="KZP19205.1"/>
    </source>
</evidence>
<dbReference type="AlphaFoldDB" id="A0A166HT65"/>
<proteinExistence type="predicted"/>
<evidence type="ECO:0000313" key="2">
    <source>
        <dbReference type="Proteomes" id="UP000076532"/>
    </source>
</evidence>
<dbReference type="EMBL" id="KV417566">
    <property type="protein sequence ID" value="KZP19205.1"/>
    <property type="molecule type" value="Genomic_DNA"/>
</dbReference>
<name>A0A166HT65_9AGAM</name>
<accession>A0A166HT65</accession>
<dbReference type="Proteomes" id="UP000076532">
    <property type="component" value="Unassembled WGS sequence"/>
</dbReference>
<protein>
    <submittedName>
        <fullName evidence="1">Uncharacterized protein</fullName>
    </submittedName>
</protein>